<keyword evidence="3" id="KW-1185">Reference proteome</keyword>
<dbReference type="SUPFAM" id="SSF51206">
    <property type="entry name" value="cAMP-binding domain-like"/>
    <property type="match status" value="1"/>
</dbReference>
<organism evidence="2 3">
    <name type="scientific">Larkinella punicea</name>
    <dbReference type="NCBI Taxonomy" id="2315727"/>
    <lineage>
        <taxon>Bacteria</taxon>
        <taxon>Pseudomonadati</taxon>
        <taxon>Bacteroidota</taxon>
        <taxon>Cytophagia</taxon>
        <taxon>Cytophagales</taxon>
        <taxon>Spirosomataceae</taxon>
        <taxon>Larkinella</taxon>
    </lineage>
</organism>
<protein>
    <submittedName>
        <fullName evidence="2">Crp/Fnr family transcriptional regulator</fullName>
    </submittedName>
</protein>
<gene>
    <name evidence="2" type="ORF">DUE52_17880</name>
</gene>
<evidence type="ECO:0000313" key="3">
    <source>
        <dbReference type="Proteomes" id="UP000253383"/>
    </source>
</evidence>
<comment type="caution">
    <text evidence="2">The sequence shown here is derived from an EMBL/GenBank/DDBJ whole genome shotgun (WGS) entry which is preliminary data.</text>
</comment>
<dbReference type="RefSeq" id="WP_114407455.1">
    <property type="nucleotide sequence ID" value="NZ_QOWE01000014.1"/>
</dbReference>
<sequence length="191" mass="22156">METLKAFLNTLTPLRPETWQRVEPLFSEIRLPKGQYFLEEGDKATQIGFLTEGIIRAFYRNRDGTEYNKHFFVPDSFAGGYASLITGKPNQIWQQALTNCRLLVADFAALSALYDSAPDLERAARMLAERFFVQKEEREIELVLLDAQTRYALFQQHYPGLEQRIPQYHIASYLGVTPTQLSRIRRKIAHR</sequence>
<proteinExistence type="predicted"/>
<evidence type="ECO:0000259" key="1">
    <source>
        <dbReference type="PROSITE" id="PS50042"/>
    </source>
</evidence>
<dbReference type="OrthoDB" id="663011at2"/>
<dbReference type="InterPro" id="IPR000595">
    <property type="entry name" value="cNMP-bd_dom"/>
</dbReference>
<dbReference type="PROSITE" id="PS50042">
    <property type="entry name" value="CNMP_BINDING_3"/>
    <property type="match status" value="1"/>
</dbReference>
<accession>A0A368JNU5</accession>
<dbReference type="AlphaFoldDB" id="A0A368JNU5"/>
<dbReference type="InterPro" id="IPR018490">
    <property type="entry name" value="cNMP-bd_dom_sf"/>
</dbReference>
<dbReference type="Pfam" id="PF00027">
    <property type="entry name" value="cNMP_binding"/>
    <property type="match status" value="1"/>
</dbReference>
<dbReference type="EMBL" id="QOWE01000014">
    <property type="protein sequence ID" value="RCR68324.1"/>
    <property type="molecule type" value="Genomic_DNA"/>
</dbReference>
<dbReference type="InterPro" id="IPR014710">
    <property type="entry name" value="RmlC-like_jellyroll"/>
</dbReference>
<feature type="domain" description="Cyclic nucleotide-binding" evidence="1">
    <location>
        <begin position="10"/>
        <end position="122"/>
    </location>
</feature>
<dbReference type="CDD" id="cd00038">
    <property type="entry name" value="CAP_ED"/>
    <property type="match status" value="1"/>
</dbReference>
<dbReference type="Gene3D" id="2.60.120.10">
    <property type="entry name" value="Jelly Rolls"/>
    <property type="match status" value="1"/>
</dbReference>
<reference evidence="2 3" key="1">
    <citation type="submission" date="2018-07" db="EMBL/GenBank/DDBJ databases">
        <title>Genome analysis of Larkinella rosea.</title>
        <authorList>
            <person name="Zhou Z."/>
            <person name="Wang G."/>
        </authorList>
    </citation>
    <scope>NUCLEOTIDE SEQUENCE [LARGE SCALE GENOMIC DNA]</scope>
    <source>
        <strain evidence="3">zzj9</strain>
    </source>
</reference>
<evidence type="ECO:0000313" key="2">
    <source>
        <dbReference type="EMBL" id="RCR68324.1"/>
    </source>
</evidence>
<name>A0A368JNU5_9BACT</name>
<dbReference type="Proteomes" id="UP000253383">
    <property type="component" value="Unassembled WGS sequence"/>
</dbReference>